<gene>
    <name evidence="2" type="ORF">SAMN06297382_0431</name>
</gene>
<organism evidence="2 3">
    <name type="scientific">Amphiplicatus metriothermophilus</name>
    <dbReference type="NCBI Taxonomy" id="1519374"/>
    <lineage>
        <taxon>Bacteria</taxon>
        <taxon>Pseudomonadati</taxon>
        <taxon>Pseudomonadota</taxon>
        <taxon>Alphaproteobacteria</taxon>
        <taxon>Parvularculales</taxon>
        <taxon>Parvularculaceae</taxon>
        <taxon>Amphiplicatus</taxon>
    </lineage>
</organism>
<protein>
    <recommendedName>
        <fullName evidence="4">Outer membrane protein</fullName>
    </recommendedName>
</protein>
<dbReference type="Pfam" id="PF09694">
    <property type="entry name" value="Gcw_chp"/>
    <property type="match status" value="1"/>
</dbReference>
<evidence type="ECO:0000256" key="1">
    <source>
        <dbReference type="SAM" id="SignalP"/>
    </source>
</evidence>
<keyword evidence="3" id="KW-1185">Reference proteome</keyword>
<reference evidence="2 3" key="1">
    <citation type="submission" date="2017-07" db="EMBL/GenBank/DDBJ databases">
        <authorList>
            <person name="Sun Z.S."/>
            <person name="Albrecht U."/>
            <person name="Echele G."/>
            <person name="Lee C.C."/>
        </authorList>
    </citation>
    <scope>NUCLEOTIDE SEQUENCE [LARGE SCALE GENOMIC DNA]</scope>
    <source>
        <strain evidence="2 3">CGMCC 1.12710</strain>
    </source>
</reference>
<feature type="signal peptide" evidence="1">
    <location>
        <begin position="1"/>
        <end position="23"/>
    </location>
</feature>
<dbReference type="AlphaFoldDB" id="A0A239PJH5"/>
<evidence type="ECO:0000313" key="3">
    <source>
        <dbReference type="Proteomes" id="UP000198346"/>
    </source>
</evidence>
<dbReference type="OrthoDB" id="9793561at2"/>
<evidence type="ECO:0000313" key="2">
    <source>
        <dbReference type="EMBL" id="SNT67938.1"/>
    </source>
</evidence>
<dbReference type="Proteomes" id="UP000198346">
    <property type="component" value="Unassembled WGS sequence"/>
</dbReference>
<sequence>MRIKSLGPSLFIAVMAGSTAAKAEDLSISTTVAFESRYMFRGVQFAETSFQPAVNLGYGGFYLSAWLNLPVGDDDLVVTPGGEELDLVFGYSADLNEFVSVDVGVTYYTFPDLMSGFFDTFDEEDGTGANTVEPYVGLSFALPLSPSVYLYRDFMFDTFTVQGSASHSFPLSEKLSFDLGGVLGYVVDDDDGGDYLYGHATADLSYAVSEKSSIYLGARYGGSDIDGGSVIDDSIAGTFKSSGFWWGLGFSSDF</sequence>
<keyword evidence="1" id="KW-0732">Signal</keyword>
<accession>A0A239PJH5</accession>
<dbReference type="EMBL" id="FZQA01000001">
    <property type="protein sequence ID" value="SNT67938.1"/>
    <property type="molecule type" value="Genomic_DNA"/>
</dbReference>
<dbReference type="InterPro" id="IPR010239">
    <property type="entry name" value="CHP02001"/>
</dbReference>
<dbReference type="RefSeq" id="WP_159462379.1">
    <property type="nucleotide sequence ID" value="NZ_FZQA01000001.1"/>
</dbReference>
<proteinExistence type="predicted"/>
<evidence type="ECO:0008006" key="4">
    <source>
        <dbReference type="Google" id="ProtNLM"/>
    </source>
</evidence>
<name>A0A239PJH5_9PROT</name>
<feature type="chain" id="PRO_5013371702" description="Outer membrane protein" evidence="1">
    <location>
        <begin position="24"/>
        <end position="254"/>
    </location>
</feature>